<reference evidence="1 2" key="1">
    <citation type="submission" date="2018-07" db="EMBL/GenBank/DDBJ databases">
        <title>Freshwater and sediment microbial communities from various areas in North America, analyzing microbe dynamics in response to fracking.</title>
        <authorList>
            <person name="Lamendella R."/>
        </authorList>
    </citation>
    <scope>NUCLEOTIDE SEQUENCE [LARGE SCALE GENOMIC DNA]</scope>
    <source>
        <strain evidence="1 2">105B</strain>
    </source>
</reference>
<organism evidence="1 2">
    <name type="scientific">Marinobacter nauticus</name>
    <name type="common">Marinobacter hydrocarbonoclasticus</name>
    <name type="synonym">Marinobacter aquaeolei</name>
    <dbReference type="NCBI Taxonomy" id="2743"/>
    <lineage>
        <taxon>Bacteria</taxon>
        <taxon>Pseudomonadati</taxon>
        <taxon>Pseudomonadota</taxon>
        <taxon>Gammaproteobacteria</taxon>
        <taxon>Pseudomonadales</taxon>
        <taxon>Marinobacteraceae</taxon>
        <taxon>Marinobacter</taxon>
    </lineage>
</organism>
<name>A0A368XQB6_MARNT</name>
<dbReference type="RefSeq" id="WP_023007844.1">
    <property type="nucleotide sequence ID" value="NZ_CALIOX010000009.1"/>
</dbReference>
<dbReference type="AlphaFoldDB" id="A0A368XQB6"/>
<dbReference type="Proteomes" id="UP000253647">
    <property type="component" value="Unassembled WGS sequence"/>
</dbReference>
<dbReference type="CDD" id="cd14797">
    <property type="entry name" value="DUF302"/>
    <property type="match status" value="1"/>
</dbReference>
<protein>
    <submittedName>
        <fullName evidence="1">Uncharacterized protein (DUF302 family)</fullName>
    </submittedName>
</protein>
<gene>
    <name evidence="1" type="ORF">DET61_105217</name>
</gene>
<accession>A0A368XQB6</accession>
<proteinExistence type="predicted"/>
<dbReference type="PANTHER" id="PTHR38342:SF2">
    <property type="entry name" value="INNER MEMBRANE OR EXPORTED"/>
    <property type="match status" value="1"/>
</dbReference>
<evidence type="ECO:0000313" key="1">
    <source>
        <dbReference type="EMBL" id="RCW70055.1"/>
    </source>
</evidence>
<dbReference type="InterPro" id="IPR005180">
    <property type="entry name" value="DUF302"/>
</dbReference>
<evidence type="ECO:0000313" key="2">
    <source>
        <dbReference type="Proteomes" id="UP000253647"/>
    </source>
</evidence>
<dbReference type="SUPFAM" id="SSF103247">
    <property type="entry name" value="TT1751-like"/>
    <property type="match status" value="1"/>
</dbReference>
<dbReference type="GeneID" id="31819669"/>
<dbReference type="InterPro" id="IPR035923">
    <property type="entry name" value="TT1751-like_sf"/>
</dbReference>
<dbReference type="EMBL" id="QPJI01000005">
    <property type="protein sequence ID" value="RCW70055.1"/>
    <property type="molecule type" value="Genomic_DNA"/>
</dbReference>
<comment type="caution">
    <text evidence="1">The sequence shown here is derived from an EMBL/GenBank/DDBJ whole genome shotgun (WGS) entry which is preliminary data.</text>
</comment>
<sequence>MFFRIIAFLCLIATSVLAKAADGLIWLESPHSPKQTMDKLEAIVKEKGLKVFARIDHAQGAEGVGESLRPTELLIFGNPKGGTPLMQCAQTAGIDLPLKALVWEDEDGKVWLGYNDPQYLAERHGVPDCVVVNNLLDALAGMIEQVIER</sequence>
<dbReference type="Pfam" id="PF03625">
    <property type="entry name" value="DUF302"/>
    <property type="match status" value="1"/>
</dbReference>
<dbReference type="PANTHER" id="PTHR38342">
    <property type="entry name" value="SLR5037 PROTEIN"/>
    <property type="match status" value="1"/>
</dbReference>
<dbReference type="Gene3D" id="3.30.310.70">
    <property type="entry name" value="TT1751-like domain"/>
    <property type="match status" value="1"/>
</dbReference>